<protein>
    <submittedName>
        <fullName evidence="2">Uncharacterized protein</fullName>
    </submittedName>
</protein>
<keyword evidence="3" id="KW-1185">Reference proteome</keyword>
<organism evidence="2 3">
    <name type="scientific">Hungatella hathewayi WAL-18680</name>
    <dbReference type="NCBI Taxonomy" id="742737"/>
    <lineage>
        <taxon>Bacteria</taxon>
        <taxon>Bacillati</taxon>
        <taxon>Bacillota</taxon>
        <taxon>Clostridia</taxon>
        <taxon>Lachnospirales</taxon>
        <taxon>Lachnospiraceae</taxon>
        <taxon>Hungatella</taxon>
    </lineage>
</organism>
<dbReference type="AlphaFoldDB" id="G5IE35"/>
<dbReference type="PATRIC" id="fig|742737.3.peg.1788"/>
<comment type="caution">
    <text evidence="2">The sequence shown here is derived from an EMBL/GenBank/DDBJ whole genome shotgun (WGS) entry which is preliminary data.</text>
</comment>
<gene>
    <name evidence="2" type="ORF">HMPREF9473_01762</name>
</gene>
<feature type="chain" id="PRO_5038594659" evidence="1">
    <location>
        <begin position="26"/>
        <end position="258"/>
    </location>
</feature>
<evidence type="ECO:0000313" key="3">
    <source>
        <dbReference type="Proteomes" id="UP000005384"/>
    </source>
</evidence>
<reference evidence="2 3" key="1">
    <citation type="submission" date="2011-08" db="EMBL/GenBank/DDBJ databases">
        <title>The Genome Sequence of Clostridium hathewayi WAL-18680.</title>
        <authorList>
            <consortium name="The Broad Institute Genome Sequencing Platform"/>
            <person name="Earl A."/>
            <person name="Ward D."/>
            <person name="Feldgarden M."/>
            <person name="Gevers D."/>
            <person name="Finegold S.M."/>
            <person name="Summanen P.H."/>
            <person name="Molitoris D.R."/>
            <person name="Song M."/>
            <person name="Daigneault M."/>
            <person name="Allen-Vercoe E."/>
            <person name="Young S.K."/>
            <person name="Zeng Q."/>
            <person name="Gargeya S."/>
            <person name="Fitzgerald M."/>
            <person name="Haas B."/>
            <person name="Abouelleil A."/>
            <person name="Alvarado L."/>
            <person name="Arachchi H.M."/>
            <person name="Berlin A."/>
            <person name="Brown A."/>
            <person name="Chapman S.B."/>
            <person name="Chen Z."/>
            <person name="Dunbar C."/>
            <person name="Freedman E."/>
            <person name="Gearin G."/>
            <person name="Gellesch M."/>
            <person name="Goldberg J."/>
            <person name="Griggs A."/>
            <person name="Gujja S."/>
            <person name="Heiman D."/>
            <person name="Howarth C."/>
            <person name="Larson L."/>
            <person name="Lui A."/>
            <person name="MacDonald P.J.P."/>
            <person name="Montmayeur A."/>
            <person name="Murphy C."/>
            <person name="Neiman D."/>
            <person name="Pearson M."/>
            <person name="Priest M."/>
            <person name="Roberts A."/>
            <person name="Saif S."/>
            <person name="Shea T."/>
            <person name="Shenoy N."/>
            <person name="Sisk P."/>
            <person name="Stolte C."/>
            <person name="Sykes S."/>
            <person name="Wortman J."/>
            <person name="Nusbaum C."/>
            <person name="Birren B."/>
        </authorList>
    </citation>
    <scope>NUCLEOTIDE SEQUENCE [LARGE SCALE GENOMIC DNA]</scope>
    <source>
        <strain evidence="2 3">WAL-18680</strain>
    </source>
</reference>
<dbReference type="HOGENOM" id="CLU_094166_0_0_9"/>
<proteinExistence type="predicted"/>
<keyword evidence="1" id="KW-0732">Signal</keyword>
<sequence>MRNKKTAWLLALCLLGQSGVTPVYGAMAAGGDKAAANADAGTAIANGAGRTVLGAAPLSVSVQTKDVELNPEDGSASVPVEMKATVSASLISVSLPADGFEFTVDPEQTFDISTPSAQITSPDVTVVNHSVVPVKLEISSVPEVGAQDVRFSEKFSDYVDQSFRLVDTISGVGPPGTAILVLGDSSRRYSSSEEFERYAILPGRTGIFVAEIPAEDQAVIKLYGKAAPDFYGEFEFTVRPTLKISAARANEPADSNKK</sequence>
<dbReference type="EMBL" id="ADLN01000029">
    <property type="protein sequence ID" value="EHI60271.1"/>
    <property type="molecule type" value="Genomic_DNA"/>
</dbReference>
<evidence type="ECO:0000313" key="2">
    <source>
        <dbReference type="EMBL" id="EHI60271.1"/>
    </source>
</evidence>
<evidence type="ECO:0000256" key="1">
    <source>
        <dbReference type="SAM" id="SignalP"/>
    </source>
</evidence>
<dbReference type="Proteomes" id="UP000005384">
    <property type="component" value="Unassembled WGS sequence"/>
</dbReference>
<feature type="signal peptide" evidence="1">
    <location>
        <begin position="1"/>
        <end position="25"/>
    </location>
</feature>
<dbReference type="RefSeq" id="WP_006779745.1">
    <property type="nucleotide sequence ID" value="NZ_CP040506.1"/>
</dbReference>
<name>G5IE35_9FIRM</name>
<accession>G5IE35</accession>